<dbReference type="InterPro" id="IPR007349">
    <property type="entry name" value="DUF418"/>
</dbReference>
<feature type="transmembrane region" description="Helical" evidence="1">
    <location>
        <begin position="313"/>
        <end position="333"/>
    </location>
</feature>
<dbReference type="EMBL" id="KX622589">
    <property type="protein sequence ID" value="APZ78706.1"/>
    <property type="molecule type" value="Genomic_DNA"/>
</dbReference>
<feature type="transmembrane region" description="Helical" evidence="1">
    <location>
        <begin position="157"/>
        <end position="176"/>
    </location>
</feature>
<feature type="transmembrane region" description="Helical" evidence="1">
    <location>
        <begin position="353"/>
        <end position="372"/>
    </location>
</feature>
<feature type="domain" description="DUF418" evidence="2">
    <location>
        <begin position="253"/>
        <end position="420"/>
    </location>
</feature>
<dbReference type="AlphaFoldDB" id="A0A1P8VQ17"/>
<feature type="transmembrane region" description="Helical" evidence="1">
    <location>
        <begin position="106"/>
        <end position="129"/>
    </location>
</feature>
<feature type="transmembrane region" description="Helical" evidence="1">
    <location>
        <begin position="73"/>
        <end position="94"/>
    </location>
</feature>
<feature type="transmembrane region" description="Helical" evidence="1">
    <location>
        <begin position="274"/>
        <end position="293"/>
    </location>
</feature>
<feature type="transmembrane region" description="Helical" evidence="1">
    <location>
        <begin position="235"/>
        <end position="253"/>
    </location>
</feature>
<name>A0A1P8VQ17_9BACT</name>
<dbReference type="Pfam" id="PF04235">
    <property type="entry name" value="DUF418"/>
    <property type="match status" value="1"/>
</dbReference>
<keyword evidence="1" id="KW-1133">Transmembrane helix</keyword>
<accession>A0A1P8VQ17</accession>
<evidence type="ECO:0000313" key="3">
    <source>
        <dbReference type="EMBL" id="APZ78706.1"/>
    </source>
</evidence>
<evidence type="ECO:0000259" key="2">
    <source>
        <dbReference type="Pfam" id="PF04235"/>
    </source>
</evidence>
<feature type="transmembrane region" description="Helical" evidence="1">
    <location>
        <begin position="384"/>
        <end position="402"/>
    </location>
</feature>
<dbReference type="InterPro" id="IPR052529">
    <property type="entry name" value="Bact_Transport_Assoc"/>
</dbReference>
<reference evidence="3" key="1">
    <citation type="journal article" date="2017" name="ACS Chem. Biol.">
        <title>Genomics-Guided Exploitation of Lipopeptide Diversity in Myxobacteria.</title>
        <authorList>
            <person name="Burgard C."/>
            <person name="Zaburannyi N."/>
            <person name="Nadmid S."/>
            <person name="Maier J."/>
            <person name="Jenke-Kodama H."/>
            <person name="Luxenburger E."/>
            <person name="Bernauer H.S."/>
            <person name="Wenzel S.C."/>
        </authorList>
    </citation>
    <scope>NUCLEOTIDE SEQUENCE</scope>
    <source>
        <strain evidence="3">Hym-3</strain>
    </source>
</reference>
<protein>
    <recommendedName>
        <fullName evidence="2">DUF418 domain-containing protein</fullName>
    </recommendedName>
</protein>
<dbReference type="PANTHER" id="PTHR30590">
    <property type="entry name" value="INNER MEMBRANE PROTEIN"/>
    <property type="match status" value="1"/>
</dbReference>
<keyword evidence="1" id="KW-0812">Transmembrane</keyword>
<organism evidence="3">
    <name type="scientific">Hyalangium minutum</name>
    <dbReference type="NCBI Taxonomy" id="394096"/>
    <lineage>
        <taxon>Bacteria</taxon>
        <taxon>Pseudomonadati</taxon>
        <taxon>Myxococcota</taxon>
        <taxon>Myxococcia</taxon>
        <taxon>Myxococcales</taxon>
        <taxon>Cystobacterineae</taxon>
        <taxon>Archangiaceae</taxon>
        <taxon>Hyalangium</taxon>
    </lineage>
</organism>
<evidence type="ECO:0000256" key="1">
    <source>
        <dbReference type="SAM" id="Phobius"/>
    </source>
</evidence>
<sequence length="438" mass="48247">MPDTSNSSSRAGSDVHPIDFTERSTLIDALRGFALCGVLLSNSIVWFSGRALIPAAQAEALARPPLEKVVSNIFQLFVNQKFLTIFAFLFGLSFSLQLSRAEARGVAILPLYTRRLLVLLGFGVVHFFALWTGDILHTYALVGFLLLLFYRSSNRTLLTWCVVLLGVAPLLMAAGLRWGPVLLHGAEAANALKEMTQAQEGEQRAALLAALASDSFWGSQLGNARFGLELLTRPTQLLVLILTLGRFLLGLLAGRLRVLQDVERHRPWLRRIGWGGLVLGLLITFPGLVVLRLRNAGVWTPPDNLGMFLLNGLQDLGASILGVAFVSFFALLFQREWWRRVLSLLAPVGRMALTNYLVQTVVSLCIYDGWGLGLIGSTAVSRSAVFALGIFAVQVGMSHWWLKHFRFGPAEWLWRSLTYGRAQPLRHGAQANSVVSTD</sequence>
<proteinExistence type="predicted"/>
<keyword evidence="1" id="KW-0472">Membrane</keyword>
<dbReference type="PANTHER" id="PTHR30590:SF2">
    <property type="entry name" value="INNER MEMBRANE PROTEIN"/>
    <property type="match status" value="1"/>
</dbReference>